<dbReference type="InterPro" id="IPR050352">
    <property type="entry name" value="ABCG_transporters"/>
</dbReference>
<feature type="compositionally biased region" description="Acidic residues" evidence="9">
    <location>
        <begin position="38"/>
        <end position="56"/>
    </location>
</feature>
<evidence type="ECO:0000256" key="10">
    <source>
        <dbReference type="SAM" id="Phobius"/>
    </source>
</evidence>
<dbReference type="Pfam" id="PF01061">
    <property type="entry name" value="ABC2_membrane"/>
    <property type="match status" value="1"/>
</dbReference>
<organism evidence="12 13">
    <name type="scientific">Steinernema glaseri</name>
    <dbReference type="NCBI Taxonomy" id="37863"/>
    <lineage>
        <taxon>Eukaryota</taxon>
        <taxon>Metazoa</taxon>
        <taxon>Ecdysozoa</taxon>
        <taxon>Nematoda</taxon>
        <taxon>Chromadorea</taxon>
        <taxon>Rhabditida</taxon>
        <taxon>Tylenchina</taxon>
        <taxon>Panagrolaimomorpha</taxon>
        <taxon>Strongyloidoidea</taxon>
        <taxon>Steinernematidae</taxon>
        <taxon>Steinernema</taxon>
    </lineage>
</organism>
<evidence type="ECO:0000256" key="4">
    <source>
        <dbReference type="ARBA" id="ARBA00022692"/>
    </source>
</evidence>
<feature type="compositionally biased region" description="Basic residues" evidence="9">
    <location>
        <begin position="141"/>
        <end position="151"/>
    </location>
</feature>
<dbReference type="InterPro" id="IPR003593">
    <property type="entry name" value="AAA+_ATPase"/>
</dbReference>
<proteinExistence type="inferred from homology"/>
<keyword evidence="5" id="KW-0547">Nucleotide-binding</keyword>
<dbReference type="Gene3D" id="3.40.50.300">
    <property type="entry name" value="P-loop containing nucleotide triphosphate hydrolases"/>
    <property type="match status" value="1"/>
</dbReference>
<dbReference type="PANTHER" id="PTHR48041">
    <property type="entry name" value="ABC TRANSPORTER G FAMILY MEMBER 28"/>
    <property type="match status" value="1"/>
</dbReference>
<dbReference type="AlphaFoldDB" id="A0A1I7YP24"/>
<dbReference type="PROSITE" id="PS00211">
    <property type="entry name" value="ABC_TRANSPORTER_1"/>
    <property type="match status" value="1"/>
</dbReference>
<feature type="compositionally biased region" description="Basic and acidic residues" evidence="9">
    <location>
        <begin position="1"/>
        <end position="10"/>
    </location>
</feature>
<feature type="transmembrane region" description="Helical" evidence="10">
    <location>
        <begin position="624"/>
        <end position="648"/>
    </location>
</feature>
<dbReference type="InterPro" id="IPR043926">
    <property type="entry name" value="ABCG_dom"/>
</dbReference>
<evidence type="ECO:0000256" key="2">
    <source>
        <dbReference type="ARBA" id="ARBA00005814"/>
    </source>
</evidence>
<feature type="region of interest" description="Disordered" evidence="9">
    <location>
        <begin position="122"/>
        <end position="181"/>
    </location>
</feature>
<reference evidence="13" key="1">
    <citation type="submission" date="2016-11" db="UniProtKB">
        <authorList>
            <consortium name="WormBaseParasite"/>
        </authorList>
    </citation>
    <scope>IDENTIFICATION</scope>
</reference>
<keyword evidence="3" id="KW-0813">Transport</keyword>
<evidence type="ECO:0000256" key="9">
    <source>
        <dbReference type="SAM" id="MobiDB-lite"/>
    </source>
</evidence>
<dbReference type="InterPro" id="IPR003439">
    <property type="entry name" value="ABC_transporter-like_ATP-bd"/>
</dbReference>
<dbReference type="SUPFAM" id="SSF52540">
    <property type="entry name" value="P-loop containing nucleoside triphosphate hydrolases"/>
    <property type="match status" value="1"/>
</dbReference>
<evidence type="ECO:0000256" key="5">
    <source>
        <dbReference type="ARBA" id="ARBA00022741"/>
    </source>
</evidence>
<dbReference type="InterPro" id="IPR013525">
    <property type="entry name" value="ABC2_TM"/>
</dbReference>
<comment type="subcellular location">
    <subcellularLocation>
        <location evidence="1">Membrane</location>
        <topology evidence="1">Multi-pass membrane protein</topology>
    </subcellularLocation>
</comment>
<keyword evidence="12" id="KW-1185">Reference proteome</keyword>
<keyword evidence="7 10" id="KW-1133">Transmembrane helix</keyword>
<dbReference type="InterPro" id="IPR027417">
    <property type="entry name" value="P-loop_NTPase"/>
</dbReference>
<keyword evidence="4 10" id="KW-0812">Transmembrane</keyword>
<accession>A0A1I7YP24</accession>
<evidence type="ECO:0000256" key="7">
    <source>
        <dbReference type="ARBA" id="ARBA00022989"/>
    </source>
</evidence>
<dbReference type="PANTHER" id="PTHR48041:SF131">
    <property type="entry name" value="ABC TRANSPORTER DOMAIN-CONTAINING PROTEIN"/>
    <property type="match status" value="1"/>
</dbReference>
<dbReference type="Pfam" id="PF00005">
    <property type="entry name" value="ABC_tran"/>
    <property type="match status" value="1"/>
</dbReference>
<evidence type="ECO:0000256" key="3">
    <source>
        <dbReference type="ARBA" id="ARBA00022448"/>
    </source>
</evidence>
<sequence>MYRTPDRKLTNDNIGKSQLCQKNIGPGSSEAPVLGYDHEDEAISDDGHEGDDEANDGGDNVSVSVGHSKERLSDKCTDETRRCVCLENTNLLHPGAVCIGFAAADRSDPLLFARQKKIAADESSKALISPSRKESSSSGKSAHRRRNKKANKSPDATVENVTYNVDSESEDEGSDRRRTLPPVDPLVLSWEHLIVRTDADRLLLNDISGIAQPGQLLALMGASGAGKTTLLNTLLQRNLRGLKVTGEILVNGREVGRGITTISSYVQQEDLFVGTLTVSEHLNIQAHLRLPPGMSSEEKRERVEQVIDEMGLRKSVGSRIGVAGVKKGISGGEAKRLSFASEILTNPAILFCDEPTTGLDSFMARSVVKTLTRLASEGNKTIVCTIHQPASEVFELFDRVLFLAAGKPAFLGSPDEAIYFFGDCGLVLPEHCNPADLYIDQLAMVPGEEEECTQRIDRITALYEKSCYNQRMQYESTKIFTIDTPLEPRECASLTTITYNLFKRSLLDTFRNPSLARAKIVQKVMMGIFLGLLYWQTDMDQEGLINLKGALFYYISELTYTTVFGIQTFMPADFPLVVREYHDGIYPVASYYLSKVVAYLPLFTLDGFMMVGASYFMIGLNANALVFLRTILICMLVEWSAASVGIMISAIAPSYSIAVSVSGPLLTIFSLTGGLYTNVNEMPPYVSWVQYLSWFRFGYESLIVNQFENYPNISCAVRMNPPVGQNITFAPKCEGSGEEVISNLEFNSINLTFNMVIMFLYVIAANLIGYVGLVRRVMLAR</sequence>
<feature type="transmembrane region" description="Helical" evidence="10">
    <location>
        <begin position="596"/>
        <end position="618"/>
    </location>
</feature>
<feature type="domain" description="ABC transporter" evidence="11">
    <location>
        <begin position="188"/>
        <end position="430"/>
    </location>
</feature>
<evidence type="ECO:0000259" key="11">
    <source>
        <dbReference type="PROSITE" id="PS50893"/>
    </source>
</evidence>
<evidence type="ECO:0000256" key="8">
    <source>
        <dbReference type="ARBA" id="ARBA00023136"/>
    </source>
</evidence>
<dbReference type="SMART" id="SM00382">
    <property type="entry name" value="AAA"/>
    <property type="match status" value="1"/>
</dbReference>
<dbReference type="GO" id="GO:0016887">
    <property type="term" value="F:ATP hydrolysis activity"/>
    <property type="evidence" value="ECO:0007669"/>
    <property type="project" value="InterPro"/>
</dbReference>
<name>A0A1I7YP24_9BILA</name>
<feature type="transmembrane region" description="Helical" evidence="10">
    <location>
        <begin position="751"/>
        <end position="773"/>
    </location>
</feature>
<feature type="region of interest" description="Disordered" evidence="9">
    <location>
        <begin position="1"/>
        <end position="72"/>
    </location>
</feature>
<dbReference type="Proteomes" id="UP000095287">
    <property type="component" value="Unplaced"/>
</dbReference>
<comment type="similarity">
    <text evidence="2">Belongs to the ABC transporter superfamily. ABCG family. Eye pigment precursor importer (TC 3.A.1.204) subfamily.</text>
</comment>
<feature type="compositionally biased region" description="Polar residues" evidence="9">
    <location>
        <begin position="11"/>
        <end position="21"/>
    </location>
</feature>
<evidence type="ECO:0000256" key="1">
    <source>
        <dbReference type="ARBA" id="ARBA00004141"/>
    </source>
</evidence>
<dbReference type="CDD" id="cd03213">
    <property type="entry name" value="ABCG_EPDR"/>
    <property type="match status" value="1"/>
</dbReference>
<dbReference type="InterPro" id="IPR017871">
    <property type="entry name" value="ABC_transporter-like_CS"/>
</dbReference>
<dbReference type="Pfam" id="PF19055">
    <property type="entry name" value="ABC2_membrane_7"/>
    <property type="match status" value="1"/>
</dbReference>
<evidence type="ECO:0000313" key="13">
    <source>
        <dbReference type="WBParaSite" id="L893_g18366.t1"/>
    </source>
</evidence>
<dbReference type="GO" id="GO:0005524">
    <property type="term" value="F:ATP binding"/>
    <property type="evidence" value="ECO:0007669"/>
    <property type="project" value="UniProtKB-KW"/>
</dbReference>
<evidence type="ECO:0000256" key="6">
    <source>
        <dbReference type="ARBA" id="ARBA00022840"/>
    </source>
</evidence>
<dbReference type="GO" id="GO:0140359">
    <property type="term" value="F:ABC-type transporter activity"/>
    <property type="evidence" value="ECO:0007669"/>
    <property type="project" value="InterPro"/>
</dbReference>
<keyword evidence="6" id="KW-0067">ATP-binding</keyword>
<evidence type="ECO:0000313" key="12">
    <source>
        <dbReference type="Proteomes" id="UP000095287"/>
    </source>
</evidence>
<dbReference type="WBParaSite" id="L893_g18366.t1">
    <property type="protein sequence ID" value="L893_g18366.t1"/>
    <property type="gene ID" value="L893_g18366"/>
</dbReference>
<dbReference type="GO" id="GO:0005886">
    <property type="term" value="C:plasma membrane"/>
    <property type="evidence" value="ECO:0007669"/>
    <property type="project" value="TreeGrafter"/>
</dbReference>
<dbReference type="PROSITE" id="PS50893">
    <property type="entry name" value="ABC_TRANSPORTER_2"/>
    <property type="match status" value="1"/>
</dbReference>
<keyword evidence="8 10" id="KW-0472">Membrane</keyword>
<protein>
    <submittedName>
        <fullName evidence="13">ABC transporter domain-containing protein</fullName>
    </submittedName>
</protein>